<dbReference type="PROSITE" id="PS51318">
    <property type="entry name" value="TAT"/>
    <property type="match status" value="1"/>
</dbReference>
<comment type="similarity">
    <text evidence="1">Belongs to the leucine-binding protein family.</text>
</comment>
<feature type="domain" description="Leucine-binding protein" evidence="3">
    <location>
        <begin position="45"/>
        <end position="386"/>
    </location>
</feature>
<evidence type="ECO:0000259" key="3">
    <source>
        <dbReference type="Pfam" id="PF13458"/>
    </source>
</evidence>
<dbReference type="InterPro" id="IPR028082">
    <property type="entry name" value="Peripla_BP_I"/>
</dbReference>
<dbReference type="EMBL" id="PDNV01000014">
    <property type="protein sequence ID" value="PLC52261.1"/>
    <property type="molecule type" value="Genomic_DNA"/>
</dbReference>
<dbReference type="Gene3D" id="3.40.50.2300">
    <property type="match status" value="2"/>
</dbReference>
<protein>
    <submittedName>
        <fullName evidence="4">ABC transporter substrate-binding protein</fullName>
    </submittedName>
</protein>
<accession>A0A2N4UB56</accession>
<evidence type="ECO:0000256" key="1">
    <source>
        <dbReference type="ARBA" id="ARBA00010062"/>
    </source>
</evidence>
<evidence type="ECO:0000313" key="5">
    <source>
        <dbReference type="Proteomes" id="UP000234328"/>
    </source>
</evidence>
<sequence>MTKKVGVKTEAEQTRRQLLIGGAALGATTLLGFPSILRAQTNQAIKIGVPTILSGRVAQLGISSRNAINLSFDKFNKAGGLNGRQVELIFRDSKGKPEEAARLARDMINTDGCDIILDAEASTTAFAVHEVVRDLGTPCVHTNSETSSLTADPKLRIPNAVRVCRQGAHDTIAGGFYAAKVAKDKGLKTWATVSPDYAYGRDMVQQFVKYLKKFNDQAEVKAEIWPKVFQPDYTEVITRVLKEKPDALFTALWGGDLVAFIDQANLYGLFKNIELFAINLGDYTTLTALTKLPVGAHSGNRYLANFPDTPENQAWADEYSKLYKDLPTNWSWQSAAGADYLIQAMRQTNSVDGKKLSEALIGMTMDSPFGANGKLTIRAEDHTLVNYAIGWGPLIAKAPYISDMTAVDWDVITELETEWKKEMGYI</sequence>
<evidence type="ECO:0000256" key="2">
    <source>
        <dbReference type="ARBA" id="ARBA00022729"/>
    </source>
</evidence>
<reference evidence="4 5" key="1">
    <citation type="submission" date="2017-10" db="EMBL/GenBank/DDBJ databases">
        <title>Two draft genome sequences of Pusillimonas sp. strains isolated from a nitrate- and radionuclide-contaminated groundwater in Russia.</title>
        <authorList>
            <person name="Grouzdev D.S."/>
            <person name="Tourova T.P."/>
            <person name="Goeva M.A."/>
            <person name="Babich T.L."/>
            <person name="Sokolova D.S."/>
            <person name="Abdullin R."/>
            <person name="Poltaraus A.B."/>
            <person name="Toshchakov S.V."/>
            <person name="Nazina T.N."/>
        </authorList>
    </citation>
    <scope>NUCLEOTIDE SEQUENCE [LARGE SCALE GENOMIC DNA]</scope>
    <source>
        <strain evidence="4 5">JR1/69-2-13</strain>
    </source>
</reference>
<dbReference type="SUPFAM" id="SSF53822">
    <property type="entry name" value="Periplasmic binding protein-like I"/>
    <property type="match status" value="1"/>
</dbReference>
<keyword evidence="5" id="KW-1185">Reference proteome</keyword>
<dbReference type="OrthoDB" id="9783240at2"/>
<proteinExistence type="inferred from homology"/>
<dbReference type="CDD" id="cd06330">
    <property type="entry name" value="PBP1_As_SBP-like"/>
    <property type="match status" value="1"/>
</dbReference>
<keyword evidence="2" id="KW-0732">Signal</keyword>
<dbReference type="InterPro" id="IPR051010">
    <property type="entry name" value="BCAA_transport"/>
</dbReference>
<dbReference type="Pfam" id="PF13458">
    <property type="entry name" value="Peripla_BP_6"/>
    <property type="match status" value="1"/>
</dbReference>
<gene>
    <name evidence="4" type="ORF">CR155_18570</name>
</gene>
<comment type="caution">
    <text evidence="4">The sequence shown here is derived from an EMBL/GenBank/DDBJ whole genome shotgun (WGS) entry which is preliminary data.</text>
</comment>
<dbReference type="PANTHER" id="PTHR30483:SF37">
    <property type="entry name" value="ABC TRANSPORTER SUBSTRATE-BINDING PROTEIN"/>
    <property type="match status" value="1"/>
</dbReference>
<dbReference type="InterPro" id="IPR006311">
    <property type="entry name" value="TAT_signal"/>
</dbReference>
<organism evidence="4 5">
    <name type="scientific">Pollutimonas nitritireducens</name>
    <dbReference type="NCBI Taxonomy" id="2045209"/>
    <lineage>
        <taxon>Bacteria</taxon>
        <taxon>Pseudomonadati</taxon>
        <taxon>Pseudomonadota</taxon>
        <taxon>Betaproteobacteria</taxon>
        <taxon>Burkholderiales</taxon>
        <taxon>Alcaligenaceae</taxon>
        <taxon>Pollutimonas</taxon>
    </lineage>
</organism>
<dbReference type="AlphaFoldDB" id="A0A2N4UB56"/>
<dbReference type="Proteomes" id="UP000234328">
    <property type="component" value="Unassembled WGS sequence"/>
</dbReference>
<name>A0A2N4UB56_9BURK</name>
<dbReference type="RefSeq" id="WP_102071533.1">
    <property type="nucleotide sequence ID" value="NZ_PDNV01000014.1"/>
</dbReference>
<dbReference type="InterPro" id="IPR028081">
    <property type="entry name" value="Leu-bd"/>
</dbReference>
<dbReference type="PANTHER" id="PTHR30483">
    <property type="entry name" value="LEUCINE-SPECIFIC-BINDING PROTEIN"/>
    <property type="match status" value="1"/>
</dbReference>
<evidence type="ECO:0000313" key="4">
    <source>
        <dbReference type="EMBL" id="PLC52261.1"/>
    </source>
</evidence>